<accession>A0A8C5RY50</accession>
<keyword evidence="4" id="KW-1185">Reference proteome</keyword>
<dbReference type="PANTHER" id="PTHR13217:SF6">
    <property type="entry name" value="PLECKSTRIN HOMOLOGY DOMAIN-CONTAINING FAMILY G MEMBER 7"/>
    <property type="match status" value="1"/>
</dbReference>
<dbReference type="SUPFAM" id="SSF48065">
    <property type="entry name" value="DBL homology domain (DH-domain)"/>
    <property type="match status" value="1"/>
</dbReference>
<dbReference type="Pfam" id="PF00621">
    <property type="entry name" value="RhoGEF"/>
    <property type="match status" value="1"/>
</dbReference>
<dbReference type="SMART" id="SM00325">
    <property type="entry name" value="RhoGEF"/>
    <property type="match status" value="1"/>
</dbReference>
<evidence type="ECO:0000313" key="3">
    <source>
        <dbReference type="Ensembl" id="ENSLLTP00000008692.1"/>
    </source>
</evidence>
<dbReference type="Pfam" id="PF15720">
    <property type="entry name" value="DUF4675"/>
    <property type="match status" value="1"/>
</dbReference>
<dbReference type="Gene3D" id="2.30.29.30">
    <property type="entry name" value="Pleckstrin-homology domain (PH domain)/Phosphotyrosine-binding domain (PTB)"/>
    <property type="match status" value="1"/>
</dbReference>
<gene>
    <name evidence="3" type="primary">PLEKHG7</name>
</gene>
<dbReference type="PROSITE" id="PS50010">
    <property type="entry name" value="DH_2"/>
    <property type="match status" value="1"/>
</dbReference>
<dbReference type="PROSITE" id="PS50003">
    <property type="entry name" value="PH_DOMAIN"/>
    <property type="match status" value="1"/>
</dbReference>
<dbReference type="SMART" id="SM00233">
    <property type="entry name" value="PH"/>
    <property type="match status" value="1"/>
</dbReference>
<evidence type="ECO:0000259" key="1">
    <source>
        <dbReference type="PROSITE" id="PS50003"/>
    </source>
</evidence>
<dbReference type="Gene3D" id="1.20.900.10">
    <property type="entry name" value="Dbl homology (DH) domain"/>
    <property type="match status" value="1"/>
</dbReference>
<dbReference type="PANTHER" id="PTHR13217">
    <property type="entry name" value="PLECKSTRIN HOMOLOGY DOMAIN-CONTAINING FAMILY G MEMBER 7"/>
    <property type="match status" value="1"/>
</dbReference>
<reference evidence="3" key="1">
    <citation type="submission" date="2025-08" db="UniProtKB">
        <authorList>
            <consortium name="Ensembl"/>
        </authorList>
    </citation>
    <scope>IDENTIFICATION</scope>
</reference>
<dbReference type="GO" id="GO:0005085">
    <property type="term" value="F:guanyl-nucleotide exchange factor activity"/>
    <property type="evidence" value="ECO:0007669"/>
    <property type="project" value="InterPro"/>
</dbReference>
<dbReference type="Proteomes" id="UP000694406">
    <property type="component" value="Unplaced"/>
</dbReference>
<feature type="domain" description="PH" evidence="1">
    <location>
        <begin position="589"/>
        <end position="721"/>
    </location>
</feature>
<dbReference type="InterPro" id="IPR001849">
    <property type="entry name" value="PH_domain"/>
</dbReference>
<dbReference type="InterPro" id="IPR000219">
    <property type="entry name" value="DH_dom"/>
</dbReference>
<dbReference type="GeneTree" id="ENSGT00510000046843"/>
<evidence type="ECO:0000313" key="4">
    <source>
        <dbReference type="Proteomes" id="UP000694406"/>
    </source>
</evidence>
<dbReference type="GO" id="GO:0007266">
    <property type="term" value="P:Rho protein signal transduction"/>
    <property type="evidence" value="ECO:0007669"/>
    <property type="project" value="TreeGrafter"/>
</dbReference>
<feature type="domain" description="DH" evidence="2">
    <location>
        <begin position="345"/>
        <end position="542"/>
    </location>
</feature>
<dbReference type="PROSITE" id="PS00741">
    <property type="entry name" value="DH_1"/>
    <property type="match status" value="1"/>
</dbReference>
<protein>
    <submittedName>
        <fullName evidence="3">Pleckstrin homology and RhoGEF domain containing G7</fullName>
    </submittedName>
</protein>
<name>A0A8C5RY50_LATLA</name>
<dbReference type="InterPro" id="IPR035899">
    <property type="entry name" value="DBL_dom_sf"/>
</dbReference>
<proteinExistence type="predicted"/>
<reference evidence="3" key="2">
    <citation type="submission" date="2025-09" db="UniProtKB">
        <authorList>
            <consortium name="Ensembl"/>
        </authorList>
    </citation>
    <scope>IDENTIFICATION</scope>
</reference>
<sequence>MENMDSGSSLDMDEGINMNEQCLVFKETELWKKNVDLIEKSNLGNTVSFSYEISAPTNIGIKLGPGSLTRRQDLTGKLHLLNVEHDGADNPPYLFDRHAPSRISTSPTLRRLRKNTSSVSQIAPLQDNAENIRIDEQMPQIDIFLSMHPELPSCPKHCSYPSTSGVYSNTVTQVQHSTSVNPTMNLLDNNGDFSDIQTVQNSRENNPSLECEGKNSQQYSQALDLHKSSRLAVRRHSSVVVSLPGLEMFPGDLLISDSAAQFLYQSASLQNSESKRTWWPFAKKGMNKDKQKQMAELEYCLSTLTIKMSESGGYKFHSVKDKTWHEMLKMYQLESQAISDQLDTKKKEAVWELFTTECNYFLDHLLVLKMIFLDTLKYLQSKELLSDVDPELLFANLEELNQVTLSFVTSLFSTMEDLLLGQTPSLDFISVLTKHFKGNLCQSHQIYCLTYTSAIFYLEKLKKREDFGTYLKWCERNKECKRLRLAEMLVAPLHKLTRYPLLLKNIWKNTDATEKVIINSLKEKVETSIRDLEGKVKWLDNFQKFKQLQEIIIWPSLWDQDKRHFVPESLKFMLRDNPHENILLPTKRSLVLEGRLILAESMRFTDVYLFLFDDLLLITKPNRYKKKFDLSLTPACSFFSLELQSLLEEGGNCIVLGQPIPLDRMMVKNIDSFHITALGLRNAFLIQHENRYQQCIGAYLLQAQTEVSKKTWISQMETTITNYIRRNNLSKTFFNTLAESSEI</sequence>
<dbReference type="Ensembl" id="ENSLLTT00000009021.1">
    <property type="protein sequence ID" value="ENSLLTP00000008692.1"/>
    <property type="gene ID" value="ENSLLTG00000006626.1"/>
</dbReference>
<organism evidence="3 4">
    <name type="scientific">Laticauda laticaudata</name>
    <name type="common">Blue-ringed sea krait</name>
    <name type="synonym">Blue-lipped sea krait</name>
    <dbReference type="NCBI Taxonomy" id="8630"/>
    <lineage>
        <taxon>Eukaryota</taxon>
        <taxon>Metazoa</taxon>
        <taxon>Chordata</taxon>
        <taxon>Craniata</taxon>
        <taxon>Vertebrata</taxon>
        <taxon>Euteleostomi</taxon>
        <taxon>Lepidosauria</taxon>
        <taxon>Squamata</taxon>
        <taxon>Bifurcata</taxon>
        <taxon>Unidentata</taxon>
        <taxon>Episquamata</taxon>
        <taxon>Toxicofera</taxon>
        <taxon>Serpentes</taxon>
        <taxon>Colubroidea</taxon>
        <taxon>Elapidae</taxon>
        <taxon>Laticaudinae</taxon>
        <taxon>Laticauda</taxon>
    </lineage>
</organism>
<dbReference type="AlphaFoldDB" id="A0A8C5RY50"/>
<dbReference type="InterPro" id="IPR040181">
    <property type="entry name" value="PKHG5/7"/>
</dbReference>
<dbReference type="InterPro" id="IPR001331">
    <property type="entry name" value="GDS_CDC24_CS"/>
</dbReference>
<dbReference type="SUPFAM" id="SSF50729">
    <property type="entry name" value="PH domain-like"/>
    <property type="match status" value="1"/>
</dbReference>
<evidence type="ECO:0000259" key="2">
    <source>
        <dbReference type="PROSITE" id="PS50010"/>
    </source>
</evidence>
<dbReference type="InterPro" id="IPR011993">
    <property type="entry name" value="PH-like_dom_sf"/>
</dbReference>